<dbReference type="InterPro" id="IPR027417">
    <property type="entry name" value="P-loop_NTPase"/>
</dbReference>
<gene>
    <name evidence="3" type="ORF">H9964_01540</name>
</gene>
<reference evidence="3" key="2">
    <citation type="submission" date="2021-04" db="EMBL/GenBank/DDBJ databases">
        <authorList>
            <person name="Gilroy R."/>
        </authorList>
    </citation>
    <scope>NUCLEOTIDE SEQUENCE</scope>
    <source>
        <strain evidence="3">ChiW7-2402</strain>
    </source>
</reference>
<name>A0A9D2JYE6_9FIRM</name>
<sequence>MIERKEYLEKLFEWKDKAVIKVVTGIRRSGKSTLLEQYRARLREGGVSKEQIVSINFEELEHEALQDRHELYAFLKGKLRQGQMTYIFLDEVQKVDGFEQVVDSLYVKENVDLYITGSNSWLLSGELATLLSGRYIEIGMLPFSFAEFFESRGGGDPDRLFAEYMADGGFPYLAALNGTRESVDIYLEGIYNTVILKDIEERQRRRAGEPDRRRVTDLALLKNISKFLASSVGSPVSVKKIADFITSSGRKVSQNTVDDYVEALVQAFVFYRAERYDVEGKQLLVQNAKFYIVDLGLRRYLLPRRNYDLGFSLENIVYLELRRRGFSVNVGKVGASEVDFVARKGDEITYFQVSASLTDESTFAREIAPLRKIGDDHRKKILTLDRFTIGNYDGIEVIHAADWLLEG</sequence>
<organism evidence="3 4">
    <name type="scientific">Candidatus Gallimonas intestinavium</name>
    <dbReference type="NCBI Taxonomy" id="2838603"/>
    <lineage>
        <taxon>Bacteria</taxon>
        <taxon>Bacillati</taxon>
        <taxon>Bacillota</taxon>
        <taxon>Clostridia</taxon>
        <taxon>Candidatus Gallimonas</taxon>
    </lineage>
</organism>
<evidence type="ECO:0000259" key="1">
    <source>
        <dbReference type="Pfam" id="PF13173"/>
    </source>
</evidence>
<dbReference type="EMBL" id="DXBB01000033">
    <property type="protein sequence ID" value="HIZ72245.1"/>
    <property type="molecule type" value="Genomic_DNA"/>
</dbReference>
<evidence type="ECO:0000259" key="2">
    <source>
        <dbReference type="Pfam" id="PF13635"/>
    </source>
</evidence>
<dbReference type="InterPro" id="IPR041682">
    <property type="entry name" value="AAA_14"/>
</dbReference>
<feature type="domain" description="AAA" evidence="1">
    <location>
        <begin position="20"/>
        <end position="148"/>
    </location>
</feature>
<keyword evidence="3" id="KW-0067">ATP-binding</keyword>
<accession>A0A9D2JYE6</accession>
<feature type="domain" description="DUF4143" evidence="2">
    <location>
        <begin position="213"/>
        <end position="355"/>
    </location>
</feature>
<dbReference type="Proteomes" id="UP000824102">
    <property type="component" value="Unassembled WGS sequence"/>
</dbReference>
<dbReference type="Gene3D" id="3.40.50.300">
    <property type="entry name" value="P-loop containing nucleotide triphosphate hydrolases"/>
    <property type="match status" value="1"/>
</dbReference>
<dbReference type="InterPro" id="IPR025420">
    <property type="entry name" value="DUF4143"/>
</dbReference>
<dbReference type="Pfam" id="PF13635">
    <property type="entry name" value="DUF4143"/>
    <property type="match status" value="1"/>
</dbReference>
<dbReference type="AlphaFoldDB" id="A0A9D2JYE6"/>
<comment type="caution">
    <text evidence="3">The sequence shown here is derived from an EMBL/GenBank/DDBJ whole genome shotgun (WGS) entry which is preliminary data.</text>
</comment>
<dbReference type="GO" id="GO:0005524">
    <property type="term" value="F:ATP binding"/>
    <property type="evidence" value="ECO:0007669"/>
    <property type="project" value="UniProtKB-KW"/>
</dbReference>
<dbReference type="PANTHER" id="PTHR33295">
    <property type="entry name" value="ATPASE"/>
    <property type="match status" value="1"/>
</dbReference>
<dbReference type="SUPFAM" id="SSF52540">
    <property type="entry name" value="P-loop containing nucleoside triphosphate hydrolases"/>
    <property type="match status" value="1"/>
</dbReference>
<reference evidence="3" key="1">
    <citation type="journal article" date="2021" name="PeerJ">
        <title>Extensive microbial diversity within the chicken gut microbiome revealed by metagenomics and culture.</title>
        <authorList>
            <person name="Gilroy R."/>
            <person name="Ravi A."/>
            <person name="Getino M."/>
            <person name="Pursley I."/>
            <person name="Horton D.L."/>
            <person name="Alikhan N.F."/>
            <person name="Baker D."/>
            <person name="Gharbi K."/>
            <person name="Hall N."/>
            <person name="Watson M."/>
            <person name="Adriaenssens E.M."/>
            <person name="Foster-Nyarko E."/>
            <person name="Jarju S."/>
            <person name="Secka A."/>
            <person name="Antonio M."/>
            <person name="Oren A."/>
            <person name="Chaudhuri R.R."/>
            <person name="La Ragione R."/>
            <person name="Hildebrand F."/>
            <person name="Pallen M.J."/>
        </authorList>
    </citation>
    <scope>NUCLEOTIDE SEQUENCE</scope>
    <source>
        <strain evidence="3">ChiW7-2402</strain>
    </source>
</reference>
<keyword evidence="3" id="KW-0547">Nucleotide-binding</keyword>
<protein>
    <submittedName>
        <fullName evidence="3">ATP-binding protein</fullName>
    </submittedName>
</protein>
<dbReference type="PANTHER" id="PTHR33295:SF20">
    <property type="entry name" value="ATPASE"/>
    <property type="match status" value="1"/>
</dbReference>
<evidence type="ECO:0000313" key="4">
    <source>
        <dbReference type="Proteomes" id="UP000824102"/>
    </source>
</evidence>
<evidence type="ECO:0000313" key="3">
    <source>
        <dbReference type="EMBL" id="HIZ72245.1"/>
    </source>
</evidence>
<dbReference type="Pfam" id="PF13173">
    <property type="entry name" value="AAA_14"/>
    <property type="match status" value="1"/>
</dbReference>
<proteinExistence type="predicted"/>